<dbReference type="Pfam" id="PF05219">
    <property type="entry name" value="DREV"/>
    <property type="match status" value="2"/>
</dbReference>
<keyword evidence="3" id="KW-1185">Reference proteome</keyword>
<organism evidence="2 3">
    <name type="scientific">Cavenderia fasciculata</name>
    <name type="common">Slime mold</name>
    <name type="synonym">Dictyostelium fasciculatum</name>
    <dbReference type="NCBI Taxonomy" id="261658"/>
    <lineage>
        <taxon>Eukaryota</taxon>
        <taxon>Amoebozoa</taxon>
        <taxon>Evosea</taxon>
        <taxon>Eumycetozoa</taxon>
        <taxon>Dictyostelia</taxon>
        <taxon>Acytosteliales</taxon>
        <taxon>Cavenderiaceae</taxon>
        <taxon>Cavenderia</taxon>
    </lineage>
</organism>
<evidence type="ECO:0000313" key="3">
    <source>
        <dbReference type="Proteomes" id="UP000007797"/>
    </source>
</evidence>
<reference evidence="3" key="1">
    <citation type="journal article" date="2011" name="Genome Res.">
        <title>Phylogeny-wide analysis of social amoeba genomes highlights ancient origins for complex intercellular communication.</title>
        <authorList>
            <person name="Heidel A.J."/>
            <person name="Lawal H.M."/>
            <person name="Felder M."/>
            <person name="Schilde C."/>
            <person name="Helps N.R."/>
            <person name="Tunggal B."/>
            <person name="Rivero F."/>
            <person name="John U."/>
            <person name="Schleicher M."/>
            <person name="Eichinger L."/>
            <person name="Platzer M."/>
            <person name="Noegel A.A."/>
            <person name="Schaap P."/>
            <person name="Gloeckner G."/>
        </authorList>
    </citation>
    <scope>NUCLEOTIDE SEQUENCE [LARGE SCALE GENOMIC DNA]</scope>
    <source>
        <strain evidence="3">SH3</strain>
    </source>
</reference>
<dbReference type="RefSeq" id="XP_004358940.1">
    <property type="nucleotide sequence ID" value="XM_004358883.1"/>
</dbReference>
<dbReference type="Gene3D" id="3.40.50.150">
    <property type="entry name" value="Vaccinia Virus protein VP39"/>
    <property type="match status" value="1"/>
</dbReference>
<proteinExistence type="predicted"/>
<accession>F4PUS1</accession>
<name>F4PUS1_CACFS</name>
<evidence type="ECO:0000256" key="1">
    <source>
        <dbReference type="SAM" id="MobiDB-lite"/>
    </source>
</evidence>
<sequence>MPLINSNRLLVIALLLLLTSCSYILYSRHLYLTTYRKFIIEPSPSPSSSDNNTTKTYNYKHNCQSDSNTLNNNPLQSIFEQPNSCEILNEKEEESMRSLRNLAMELMKEETPSRTIEALRKEYGKYYKLKPERLNIQHQSSFLQTELDQETYEFVMTTPRWNSLTNTLNSLLSFFYTKTDCMGYLGMGNMFILSTDQYGQLFQLNYNNKTKQNIINNNNNQNNNNIDNNNIDNNNIDTTSDILQMSMNSWENQLPLANITSSYIKFGSLLDVGSGCGTTTLQLKPLFREVAATEASVGMVYSLRRKGIDAYYCTDLDTLEEIRDRQFDVVSCLNVLDRCERPLSLLRSMRRFIRPDGRLLLATVYPFKPYVEFGGNDNKPFELLNITNNSVEEFISSMVTEVLEPEGFKLQSFTKGPYISEGDQYYANYVLVDIVFVLTLGDDPIIRSQSSLDASTSSSLPPPSASSLMTESDNIK</sequence>
<dbReference type="AlphaFoldDB" id="F4PUS1"/>
<dbReference type="PANTHER" id="PTHR12890">
    <property type="entry name" value="DREV PROTEIN"/>
    <property type="match status" value="1"/>
</dbReference>
<dbReference type="InterPro" id="IPR007884">
    <property type="entry name" value="METL9"/>
</dbReference>
<keyword evidence="2" id="KW-0489">Methyltransferase</keyword>
<dbReference type="PANTHER" id="PTHR12890:SF0">
    <property type="entry name" value="PROTEIN-L-HISTIDINE N-PROS-METHYLTRANSFERASE"/>
    <property type="match status" value="1"/>
</dbReference>
<dbReference type="OMA" id="GMGNMFI"/>
<dbReference type="GeneID" id="14873268"/>
<dbReference type="KEGG" id="dfa:DFA_00965"/>
<dbReference type="EMBL" id="GL883010">
    <property type="protein sequence ID" value="EGG21090.1"/>
    <property type="molecule type" value="Genomic_DNA"/>
</dbReference>
<gene>
    <name evidence="2" type="ORF">DFA_00965</name>
</gene>
<dbReference type="SUPFAM" id="SSF53335">
    <property type="entry name" value="S-adenosyl-L-methionine-dependent methyltransferases"/>
    <property type="match status" value="1"/>
</dbReference>
<keyword evidence="2" id="KW-0808">Transferase</keyword>
<dbReference type="InterPro" id="IPR029063">
    <property type="entry name" value="SAM-dependent_MTases_sf"/>
</dbReference>
<dbReference type="CDD" id="cd02440">
    <property type="entry name" value="AdoMet_MTases"/>
    <property type="match status" value="1"/>
</dbReference>
<feature type="region of interest" description="Disordered" evidence="1">
    <location>
        <begin position="451"/>
        <end position="476"/>
    </location>
</feature>
<dbReference type="GO" id="GO:0032259">
    <property type="term" value="P:methylation"/>
    <property type="evidence" value="ECO:0007669"/>
    <property type="project" value="UniProtKB-KW"/>
</dbReference>
<protein>
    <submittedName>
        <fullName evidence="2">DREV methyltransferase</fullName>
    </submittedName>
</protein>
<dbReference type="Proteomes" id="UP000007797">
    <property type="component" value="Unassembled WGS sequence"/>
</dbReference>
<dbReference type="GO" id="GO:0106370">
    <property type="term" value="F:protein-L-histidine N-pros-methyltransferase activity"/>
    <property type="evidence" value="ECO:0007669"/>
    <property type="project" value="InterPro"/>
</dbReference>
<dbReference type="OrthoDB" id="199041at2759"/>
<evidence type="ECO:0000313" key="2">
    <source>
        <dbReference type="EMBL" id="EGG21090.1"/>
    </source>
</evidence>